<dbReference type="Pfam" id="PF24883">
    <property type="entry name" value="NPHP3_N"/>
    <property type="match status" value="1"/>
</dbReference>
<dbReference type="PANTHER" id="PTHR46082">
    <property type="entry name" value="ATP/GTP-BINDING PROTEIN-RELATED"/>
    <property type="match status" value="1"/>
</dbReference>
<dbReference type="GO" id="GO:0003824">
    <property type="term" value="F:catalytic activity"/>
    <property type="evidence" value="ECO:0007669"/>
    <property type="project" value="InterPro"/>
</dbReference>
<accession>A0AAD6GJM1</accession>
<evidence type="ECO:0000256" key="1">
    <source>
        <dbReference type="ARBA" id="ARBA00022737"/>
    </source>
</evidence>
<dbReference type="InterPro" id="IPR056884">
    <property type="entry name" value="NPHP3-like_N"/>
</dbReference>
<dbReference type="Proteomes" id="UP001220324">
    <property type="component" value="Unassembled WGS sequence"/>
</dbReference>
<reference evidence="4 5" key="1">
    <citation type="journal article" date="2023" name="IMA Fungus">
        <title>Comparative genomic study of the Penicillium genus elucidates a diverse pangenome and 15 lateral gene transfer events.</title>
        <authorList>
            <person name="Petersen C."/>
            <person name="Sorensen T."/>
            <person name="Nielsen M.R."/>
            <person name="Sondergaard T.E."/>
            <person name="Sorensen J.L."/>
            <person name="Fitzpatrick D.A."/>
            <person name="Frisvad J.C."/>
            <person name="Nielsen K.L."/>
        </authorList>
    </citation>
    <scope>NUCLEOTIDE SEQUENCE [LARGE SCALE GENOMIC DNA]</scope>
    <source>
        <strain evidence="4 5">IBT 35679</strain>
    </source>
</reference>
<comment type="caution">
    <text evidence="4">The sequence shown here is derived from an EMBL/GenBank/DDBJ whole genome shotgun (WGS) entry which is preliminary data.</text>
</comment>
<evidence type="ECO:0000259" key="3">
    <source>
        <dbReference type="Pfam" id="PF24883"/>
    </source>
</evidence>
<dbReference type="EMBL" id="JAQIZZ010000002">
    <property type="protein sequence ID" value="KAJ5552461.1"/>
    <property type="molecule type" value="Genomic_DNA"/>
</dbReference>
<dbReference type="PANTHER" id="PTHR46082:SF11">
    <property type="entry name" value="AAA+ ATPASE DOMAIN-CONTAINING PROTEIN-RELATED"/>
    <property type="match status" value="1"/>
</dbReference>
<protein>
    <recommendedName>
        <fullName evidence="6">NACHT domain-containing protein</fullName>
    </recommendedName>
</protein>
<name>A0AAD6GJM1_9EURO</name>
<evidence type="ECO:0000313" key="5">
    <source>
        <dbReference type="Proteomes" id="UP001220324"/>
    </source>
</evidence>
<dbReference type="InterPro" id="IPR053137">
    <property type="entry name" value="NLR-like"/>
</dbReference>
<gene>
    <name evidence="4" type="ORF">N7494_001839</name>
</gene>
<proteinExistence type="predicted"/>
<sequence length="609" mass="68627">LEATDFINQSPVSLQTALGILKNDYKSHGHHIKESVERILEKTPRLRKDFGQPDLSSDSLYRSDFIHPTRNHDLVLRAERDDVDNPRIHYGLVASSNQSIRNASTRDRLAAEADALCFEMEAAGTTNHVPCLVIRGICDYTDSQKNKQWQGYAAMTAAAYARELLHLTDPNKVDGEKKIIGVLPGVQTVEDDYLNITQKQLELQENNLQTKWSKIQEECFQSFDLTTGINGTVYDWYKDRVEARAEGIGEWLINHDNFQKWLGQNSGPLLVLAEPGYGKSVLARYLIDDLLPRSSTICYFFFKDQDQNTAKQALCALLHQLFSHKPPLIEHAMEVFKKNGRNLIQSTASLWSIFEKATRDPQAGSVIIVLDAMDECAEPDFNELMHNIKRQIHSVQSDHRKLKILLTSRPYNQMMEQVKDLHNTFPISLIKGEEMAERSSQELSHVIQHRAKKLSEEKGLSEEVGTHLALKLIESTGITYLWVNLLFEFLQKSGFEGTIEGVDSALAAFHTREEGPSGINKQVHGMSLKDSFPGSGADRKSTHIFSNTGSGNNVFTENTSILEGSRAAEISNEGFDKQNVQRVQGLHDSRTQYFSSETSSLPSYQTLNT</sequence>
<evidence type="ECO:0000313" key="4">
    <source>
        <dbReference type="EMBL" id="KAJ5552461.1"/>
    </source>
</evidence>
<keyword evidence="5" id="KW-1185">Reference proteome</keyword>
<dbReference type="SUPFAM" id="SSF52540">
    <property type="entry name" value="P-loop containing nucleoside triphosphate hydrolases"/>
    <property type="match status" value="1"/>
</dbReference>
<keyword evidence="1" id="KW-0677">Repeat</keyword>
<dbReference type="InterPro" id="IPR027417">
    <property type="entry name" value="P-loop_NTPase"/>
</dbReference>
<feature type="domain" description="Nephrocystin 3-like N-terminal" evidence="3">
    <location>
        <begin position="247"/>
        <end position="409"/>
    </location>
</feature>
<dbReference type="SUPFAM" id="SSF53167">
    <property type="entry name" value="Purine and uridine phosphorylases"/>
    <property type="match status" value="1"/>
</dbReference>
<dbReference type="Gene3D" id="3.40.50.1580">
    <property type="entry name" value="Nucleoside phosphorylase domain"/>
    <property type="match status" value="1"/>
</dbReference>
<evidence type="ECO:0008006" key="6">
    <source>
        <dbReference type="Google" id="ProtNLM"/>
    </source>
</evidence>
<organism evidence="4 5">
    <name type="scientific">Penicillium frequentans</name>
    <dbReference type="NCBI Taxonomy" id="3151616"/>
    <lineage>
        <taxon>Eukaryota</taxon>
        <taxon>Fungi</taxon>
        <taxon>Dikarya</taxon>
        <taxon>Ascomycota</taxon>
        <taxon>Pezizomycotina</taxon>
        <taxon>Eurotiomycetes</taxon>
        <taxon>Eurotiomycetidae</taxon>
        <taxon>Eurotiales</taxon>
        <taxon>Aspergillaceae</taxon>
        <taxon>Penicillium</taxon>
    </lineage>
</organism>
<dbReference type="GO" id="GO:0009116">
    <property type="term" value="P:nucleoside metabolic process"/>
    <property type="evidence" value="ECO:0007669"/>
    <property type="project" value="InterPro"/>
</dbReference>
<dbReference type="InterPro" id="IPR055497">
    <property type="entry name" value="DUF7069"/>
</dbReference>
<feature type="non-terminal residue" evidence="4">
    <location>
        <position position="1"/>
    </location>
</feature>
<dbReference type="InterPro" id="IPR035994">
    <property type="entry name" value="Nucleoside_phosphorylase_sf"/>
</dbReference>
<dbReference type="Pfam" id="PF23239">
    <property type="entry name" value="DUF7069"/>
    <property type="match status" value="1"/>
</dbReference>
<dbReference type="AlphaFoldDB" id="A0AAD6GJM1"/>
<dbReference type="Gene3D" id="3.40.50.300">
    <property type="entry name" value="P-loop containing nucleotide triphosphate hydrolases"/>
    <property type="match status" value="1"/>
</dbReference>
<feature type="domain" description="DUF7069" evidence="2">
    <location>
        <begin position="440"/>
        <end position="506"/>
    </location>
</feature>
<evidence type="ECO:0000259" key="2">
    <source>
        <dbReference type="Pfam" id="PF23239"/>
    </source>
</evidence>